<dbReference type="EMBL" id="JAULSU010000001">
    <property type="protein sequence ID" value="KAK0632925.1"/>
    <property type="molecule type" value="Genomic_DNA"/>
</dbReference>
<proteinExistence type="predicted"/>
<keyword evidence="1" id="KW-0732">Signal</keyword>
<dbReference type="Proteomes" id="UP001175000">
    <property type="component" value="Unassembled WGS sequence"/>
</dbReference>
<name>A0AA39XH00_9PEZI</name>
<evidence type="ECO:0000256" key="1">
    <source>
        <dbReference type="SAM" id="SignalP"/>
    </source>
</evidence>
<feature type="signal peptide" evidence="1">
    <location>
        <begin position="1"/>
        <end position="19"/>
    </location>
</feature>
<evidence type="ECO:0000313" key="3">
    <source>
        <dbReference type="Proteomes" id="UP001175000"/>
    </source>
</evidence>
<feature type="chain" id="PRO_5041249475" evidence="1">
    <location>
        <begin position="20"/>
        <end position="158"/>
    </location>
</feature>
<sequence length="158" mass="16968">MKLASLALVLASAASTALAAVAAPAPGPAVALAQAAALAPAIHIRPYKEIKCRTSKPENNVAQELHVTRRWNIPYLDEPDKVCDVRPGPDGCGRISCSWNAGIHICQKNITQPIDFMCYEAAEWARQIVNKCGNSDLVVGAAYDAEKDFSVELFFSPC</sequence>
<gene>
    <name evidence="2" type="ORF">B0T14DRAFT_491186</name>
</gene>
<comment type="caution">
    <text evidence="2">The sequence shown here is derived from an EMBL/GenBank/DDBJ whole genome shotgun (WGS) entry which is preliminary data.</text>
</comment>
<keyword evidence="3" id="KW-1185">Reference proteome</keyword>
<reference evidence="2" key="1">
    <citation type="submission" date="2023-06" db="EMBL/GenBank/DDBJ databases">
        <title>Genome-scale phylogeny and comparative genomics of the fungal order Sordariales.</title>
        <authorList>
            <consortium name="Lawrence Berkeley National Laboratory"/>
            <person name="Hensen N."/>
            <person name="Bonometti L."/>
            <person name="Westerberg I."/>
            <person name="Brannstrom I.O."/>
            <person name="Guillou S."/>
            <person name="Cros-Aarteil S."/>
            <person name="Calhoun S."/>
            <person name="Haridas S."/>
            <person name="Kuo A."/>
            <person name="Mondo S."/>
            <person name="Pangilinan J."/>
            <person name="Riley R."/>
            <person name="Labutti K."/>
            <person name="Andreopoulos B."/>
            <person name="Lipzen A."/>
            <person name="Chen C."/>
            <person name="Yanf M."/>
            <person name="Daum C."/>
            <person name="Ng V."/>
            <person name="Clum A."/>
            <person name="Steindorff A."/>
            <person name="Ohm R."/>
            <person name="Martin F."/>
            <person name="Silar P."/>
            <person name="Natvig D."/>
            <person name="Lalanne C."/>
            <person name="Gautier V."/>
            <person name="Ament-Velasquez S.L."/>
            <person name="Kruys A."/>
            <person name="Hutchinson M.I."/>
            <person name="Powell A.J."/>
            <person name="Barry K."/>
            <person name="Miller A.N."/>
            <person name="Grigoriev I.V."/>
            <person name="Debuchy R."/>
            <person name="Gladieux P."/>
            <person name="Thoren M.H."/>
            <person name="Johannesson H."/>
        </authorList>
    </citation>
    <scope>NUCLEOTIDE SEQUENCE</scope>
    <source>
        <strain evidence="2">CBS 606.72</strain>
    </source>
</reference>
<organism evidence="2 3">
    <name type="scientific">Immersiella caudata</name>
    <dbReference type="NCBI Taxonomy" id="314043"/>
    <lineage>
        <taxon>Eukaryota</taxon>
        <taxon>Fungi</taxon>
        <taxon>Dikarya</taxon>
        <taxon>Ascomycota</taxon>
        <taxon>Pezizomycotina</taxon>
        <taxon>Sordariomycetes</taxon>
        <taxon>Sordariomycetidae</taxon>
        <taxon>Sordariales</taxon>
        <taxon>Lasiosphaeriaceae</taxon>
        <taxon>Immersiella</taxon>
    </lineage>
</organism>
<evidence type="ECO:0000313" key="2">
    <source>
        <dbReference type="EMBL" id="KAK0632925.1"/>
    </source>
</evidence>
<protein>
    <submittedName>
        <fullName evidence="2">Uncharacterized protein</fullName>
    </submittedName>
</protein>
<dbReference type="AlphaFoldDB" id="A0AA39XH00"/>
<accession>A0AA39XH00</accession>